<protein>
    <submittedName>
        <fullName evidence="6">ORMDL domain-containing protein</fullName>
    </submittedName>
</protein>
<dbReference type="Proteomes" id="UP001472866">
    <property type="component" value="Chromosome 14"/>
</dbReference>
<keyword evidence="2 5" id="KW-0812">Transmembrane</keyword>
<accession>A0AAX4PK06</accession>
<evidence type="ECO:0000313" key="7">
    <source>
        <dbReference type="Proteomes" id="UP001472866"/>
    </source>
</evidence>
<keyword evidence="7" id="KW-1185">Reference proteome</keyword>
<evidence type="ECO:0000256" key="4">
    <source>
        <dbReference type="ARBA" id="ARBA00023136"/>
    </source>
</evidence>
<evidence type="ECO:0000256" key="3">
    <source>
        <dbReference type="ARBA" id="ARBA00022989"/>
    </source>
</evidence>
<dbReference type="PIRSF" id="PIRSF018147">
    <property type="entry name" value="ORMDL"/>
    <property type="match status" value="1"/>
</dbReference>
<dbReference type="AlphaFoldDB" id="A0AAX4PK06"/>
<dbReference type="InterPro" id="IPR007203">
    <property type="entry name" value="ORMDL"/>
</dbReference>
<feature type="transmembrane region" description="Helical" evidence="5">
    <location>
        <begin position="27"/>
        <end position="54"/>
    </location>
</feature>
<keyword evidence="3 5" id="KW-1133">Transmembrane helix</keyword>
<sequence>MTKTLQKSASSPQLNANVEWVNGTAFWTFYVTIVLALWLCLSILVPIGLAWTYANLIHNAVSFYLLHWKKGTPVYYDQGKYDHLTFWEQIDGGSQFTSNKKFFTIIPIAIFIIATNSSDFREQPLLLNLVSLLAVLIAKMPQMHTVRIFGINK</sequence>
<organism evidence="6 7">
    <name type="scientific">Chloropicon roscoffensis</name>
    <dbReference type="NCBI Taxonomy" id="1461544"/>
    <lineage>
        <taxon>Eukaryota</taxon>
        <taxon>Viridiplantae</taxon>
        <taxon>Chlorophyta</taxon>
        <taxon>Chloropicophyceae</taxon>
        <taxon>Chloropicales</taxon>
        <taxon>Chloropicaceae</taxon>
        <taxon>Chloropicon</taxon>
    </lineage>
</organism>
<name>A0AAX4PK06_9CHLO</name>
<gene>
    <name evidence="6" type="ORF">HKI87_14g78140</name>
</gene>
<reference evidence="6 7" key="1">
    <citation type="submission" date="2024-03" db="EMBL/GenBank/DDBJ databases">
        <title>Complete genome sequence of the green alga Chloropicon roscoffensis RCC1871.</title>
        <authorList>
            <person name="Lemieux C."/>
            <person name="Pombert J.-F."/>
            <person name="Otis C."/>
            <person name="Turmel M."/>
        </authorList>
    </citation>
    <scope>NUCLEOTIDE SEQUENCE [LARGE SCALE GENOMIC DNA]</scope>
    <source>
        <strain evidence="6 7">RCC1871</strain>
    </source>
</reference>
<evidence type="ECO:0000313" key="6">
    <source>
        <dbReference type="EMBL" id="WZN66249.1"/>
    </source>
</evidence>
<comment type="subcellular location">
    <subcellularLocation>
        <location evidence="1">Membrane</location>
        <topology evidence="1">Multi-pass membrane protein</topology>
    </subcellularLocation>
</comment>
<evidence type="ECO:0000256" key="2">
    <source>
        <dbReference type="ARBA" id="ARBA00022692"/>
    </source>
</evidence>
<evidence type="ECO:0000256" key="5">
    <source>
        <dbReference type="SAM" id="Phobius"/>
    </source>
</evidence>
<dbReference type="PANTHER" id="PTHR12665">
    <property type="entry name" value="ORMDL PROTEINS"/>
    <property type="match status" value="1"/>
</dbReference>
<keyword evidence="4 5" id="KW-0472">Membrane</keyword>
<dbReference type="Pfam" id="PF04061">
    <property type="entry name" value="ORMDL"/>
    <property type="match status" value="1"/>
</dbReference>
<dbReference type="EMBL" id="CP151514">
    <property type="protein sequence ID" value="WZN66249.1"/>
    <property type="molecule type" value="Genomic_DNA"/>
</dbReference>
<dbReference type="GO" id="GO:0005789">
    <property type="term" value="C:endoplasmic reticulum membrane"/>
    <property type="evidence" value="ECO:0007669"/>
    <property type="project" value="InterPro"/>
</dbReference>
<proteinExistence type="predicted"/>
<evidence type="ECO:0000256" key="1">
    <source>
        <dbReference type="ARBA" id="ARBA00004141"/>
    </source>
</evidence>